<evidence type="ECO:0000313" key="3">
    <source>
        <dbReference type="EMBL" id="MBA0786402.1"/>
    </source>
</evidence>
<protein>
    <recommendedName>
        <fullName evidence="2">Aminotransferase-like plant mobile domain-containing protein</fullName>
    </recommendedName>
</protein>
<dbReference type="EMBL" id="JABEZW010222864">
    <property type="protein sequence ID" value="MBA0786402.1"/>
    <property type="molecule type" value="Genomic_DNA"/>
</dbReference>
<evidence type="ECO:0000313" key="4">
    <source>
        <dbReference type="Proteomes" id="UP000593568"/>
    </source>
</evidence>
<proteinExistence type="predicted"/>
<accession>A0A7J9FM58</accession>
<organism evidence="3 4">
    <name type="scientific">Gossypium trilobum</name>
    <dbReference type="NCBI Taxonomy" id="34281"/>
    <lineage>
        <taxon>Eukaryota</taxon>
        <taxon>Viridiplantae</taxon>
        <taxon>Streptophyta</taxon>
        <taxon>Embryophyta</taxon>
        <taxon>Tracheophyta</taxon>
        <taxon>Spermatophyta</taxon>
        <taxon>Magnoliopsida</taxon>
        <taxon>eudicotyledons</taxon>
        <taxon>Gunneridae</taxon>
        <taxon>Pentapetalae</taxon>
        <taxon>rosids</taxon>
        <taxon>malvids</taxon>
        <taxon>Malvales</taxon>
        <taxon>Malvaceae</taxon>
        <taxon>Malvoideae</taxon>
        <taxon>Gossypium</taxon>
    </lineage>
</organism>
<gene>
    <name evidence="3" type="ORF">Gotri_027220</name>
</gene>
<sequence length="191" mass="22039">MQRVYHHFGGRAVTIGIAGGWKLVDFRAVGEFSWRSAMLATLYWETCKATTPNKAKIGGCLSLLQSWARFHFLFLRSRFEWTPYEDSAIRAIIPDEFFQNPNIWHVKVLLVSYATVEMHQTDRVLQQFGLRQLILVAHKRRRQIHVEKDRRGTLNLRRRDDGTDPSTAPTQSPGLTPQPMTPTPQPLQIMP</sequence>
<evidence type="ECO:0000259" key="2">
    <source>
        <dbReference type="Pfam" id="PF10536"/>
    </source>
</evidence>
<dbReference type="Proteomes" id="UP000593568">
    <property type="component" value="Unassembled WGS sequence"/>
</dbReference>
<dbReference type="InterPro" id="IPR019557">
    <property type="entry name" value="AminoTfrase-like_pln_mobile"/>
</dbReference>
<reference evidence="3 4" key="1">
    <citation type="journal article" date="2019" name="Genome Biol. Evol.">
        <title>Insights into the evolution of the New World diploid cottons (Gossypium, subgenus Houzingenia) based on genome sequencing.</title>
        <authorList>
            <person name="Grover C.E."/>
            <person name="Arick M.A. 2nd"/>
            <person name="Thrash A."/>
            <person name="Conover J.L."/>
            <person name="Sanders W.S."/>
            <person name="Peterson D.G."/>
            <person name="Frelichowski J.E."/>
            <person name="Scheffler J.A."/>
            <person name="Scheffler B.E."/>
            <person name="Wendel J.F."/>
        </authorList>
    </citation>
    <scope>NUCLEOTIDE SEQUENCE [LARGE SCALE GENOMIC DNA]</scope>
    <source>
        <strain evidence="3">8</strain>
        <tissue evidence="3">Leaf</tissue>
    </source>
</reference>
<dbReference type="GO" id="GO:0010073">
    <property type="term" value="P:meristem maintenance"/>
    <property type="evidence" value="ECO:0007669"/>
    <property type="project" value="InterPro"/>
</dbReference>
<feature type="region of interest" description="Disordered" evidence="1">
    <location>
        <begin position="147"/>
        <end position="191"/>
    </location>
</feature>
<evidence type="ECO:0000256" key="1">
    <source>
        <dbReference type="SAM" id="MobiDB-lite"/>
    </source>
</evidence>
<feature type="compositionally biased region" description="Basic and acidic residues" evidence="1">
    <location>
        <begin position="147"/>
        <end position="162"/>
    </location>
</feature>
<dbReference type="PANTHER" id="PTHR46033">
    <property type="entry name" value="PROTEIN MAIN-LIKE 2"/>
    <property type="match status" value="1"/>
</dbReference>
<name>A0A7J9FM58_9ROSI</name>
<dbReference type="PANTHER" id="PTHR46033:SF8">
    <property type="entry name" value="PROTEIN MAINTENANCE OF MERISTEMS-LIKE"/>
    <property type="match status" value="1"/>
</dbReference>
<dbReference type="InterPro" id="IPR044824">
    <property type="entry name" value="MAIN-like"/>
</dbReference>
<dbReference type="Pfam" id="PF10536">
    <property type="entry name" value="PMD"/>
    <property type="match status" value="1"/>
</dbReference>
<feature type="domain" description="Aminotransferase-like plant mobile" evidence="2">
    <location>
        <begin position="77"/>
        <end position="144"/>
    </location>
</feature>
<feature type="non-terminal residue" evidence="3">
    <location>
        <position position="1"/>
    </location>
</feature>
<keyword evidence="4" id="KW-1185">Reference proteome</keyword>
<dbReference type="AlphaFoldDB" id="A0A7J9FM58"/>
<comment type="caution">
    <text evidence="3">The sequence shown here is derived from an EMBL/GenBank/DDBJ whole genome shotgun (WGS) entry which is preliminary data.</text>
</comment>